<dbReference type="SUPFAM" id="SSF51735">
    <property type="entry name" value="NAD(P)-binding Rossmann-fold domains"/>
    <property type="match status" value="1"/>
</dbReference>
<dbReference type="PANTHER" id="PTHR43833">
    <property type="entry name" value="POTASSIUM CHANNEL PROTEIN 2-RELATED-RELATED"/>
    <property type="match status" value="1"/>
</dbReference>
<feature type="non-terminal residue" evidence="6">
    <location>
        <position position="190"/>
    </location>
</feature>
<dbReference type="InterPro" id="IPR036721">
    <property type="entry name" value="RCK_C_sf"/>
</dbReference>
<evidence type="ECO:0000259" key="5">
    <source>
        <dbReference type="PROSITE" id="PS51201"/>
    </source>
</evidence>
<dbReference type="InterPro" id="IPR006036">
    <property type="entry name" value="K_uptake_TrkA"/>
</dbReference>
<dbReference type="Gene3D" id="3.30.70.1450">
    <property type="entry name" value="Regulator of K+ conductance, C-terminal domain"/>
    <property type="match status" value="1"/>
</dbReference>
<evidence type="ECO:0000256" key="3">
    <source>
        <dbReference type="ARBA" id="ARBA00022958"/>
    </source>
</evidence>
<dbReference type="GO" id="GO:0005886">
    <property type="term" value="C:plasma membrane"/>
    <property type="evidence" value="ECO:0007669"/>
    <property type="project" value="InterPro"/>
</dbReference>
<dbReference type="PROSITE" id="PS51201">
    <property type="entry name" value="RCK_N"/>
    <property type="match status" value="1"/>
</dbReference>
<dbReference type="AlphaFoldDB" id="A0A382JY80"/>
<evidence type="ECO:0000256" key="1">
    <source>
        <dbReference type="ARBA" id="ARBA00022448"/>
    </source>
</evidence>
<proteinExistence type="predicted"/>
<accession>A0A382JY80</accession>
<organism evidence="6">
    <name type="scientific">marine metagenome</name>
    <dbReference type="NCBI Taxonomy" id="408172"/>
    <lineage>
        <taxon>unclassified sequences</taxon>
        <taxon>metagenomes</taxon>
        <taxon>ecological metagenomes</taxon>
    </lineage>
</organism>
<dbReference type="InterPro" id="IPR003148">
    <property type="entry name" value="RCK_N"/>
</dbReference>
<keyword evidence="4" id="KW-0406">Ion transport</keyword>
<dbReference type="Gene3D" id="3.40.50.720">
    <property type="entry name" value="NAD(P)-binding Rossmann-like Domain"/>
    <property type="match status" value="1"/>
</dbReference>
<dbReference type="GO" id="GO:0015079">
    <property type="term" value="F:potassium ion transmembrane transporter activity"/>
    <property type="evidence" value="ECO:0007669"/>
    <property type="project" value="InterPro"/>
</dbReference>
<dbReference type="PRINTS" id="PR00335">
    <property type="entry name" value="KUPTAKETRKA"/>
</dbReference>
<gene>
    <name evidence="6" type="ORF">METZ01_LOCUS268771</name>
</gene>
<sequence>MKIVILGAGAVGGALAKLLALEENDVVVVDWDANSLNYLEEDADIKTVLGGSSYPNILLEADIKNADMVIAVTGSDEINIVACLISKVLSKRIKTIARIREASYLKNETFEALEKGQIPVDIVVSPEQLITDHIQALINTPGSLQVMEFAGGLLNLVAVKAVRGGPLIGQEINNLKKHMPKVDTRVAAIF</sequence>
<dbReference type="PANTHER" id="PTHR43833:SF5">
    <property type="entry name" value="TRK SYSTEM POTASSIUM UPTAKE PROTEIN TRKA"/>
    <property type="match status" value="1"/>
</dbReference>
<dbReference type="EMBL" id="UINC01076600">
    <property type="protein sequence ID" value="SVC15917.1"/>
    <property type="molecule type" value="Genomic_DNA"/>
</dbReference>
<keyword evidence="2" id="KW-0633">Potassium transport</keyword>
<evidence type="ECO:0000256" key="2">
    <source>
        <dbReference type="ARBA" id="ARBA00022538"/>
    </source>
</evidence>
<name>A0A382JY80_9ZZZZ</name>
<evidence type="ECO:0000313" key="6">
    <source>
        <dbReference type="EMBL" id="SVC15917.1"/>
    </source>
</evidence>
<dbReference type="Pfam" id="PF02254">
    <property type="entry name" value="TrkA_N"/>
    <property type="match status" value="1"/>
</dbReference>
<reference evidence="6" key="1">
    <citation type="submission" date="2018-05" db="EMBL/GenBank/DDBJ databases">
        <authorList>
            <person name="Lanie J.A."/>
            <person name="Ng W.-L."/>
            <person name="Kazmierczak K.M."/>
            <person name="Andrzejewski T.M."/>
            <person name="Davidsen T.M."/>
            <person name="Wayne K.J."/>
            <person name="Tettelin H."/>
            <person name="Glass J.I."/>
            <person name="Rusch D."/>
            <person name="Podicherti R."/>
            <person name="Tsui H.-C.T."/>
            <person name="Winkler M.E."/>
        </authorList>
    </citation>
    <scope>NUCLEOTIDE SEQUENCE</scope>
</reference>
<dbReference type="InterPro" id="IPR036291">
    <property type="entry name" value="NAD(P)-bd_dom_sf"/>
</dbReference>
<evidence type="ECO:0000256" key="4">
    <source>
        <dbReference type="ARBA" id="ARBA00023065"/>
    </source>
</evidence>
<dbReference type="InterPro" id="IPR050721">
    <property type="entry name" value="Trk_Ktr_HKT_K-transport"/>
</dbReference>
<keyword evidence="3" id="KW-0630">Potassium</keyword>
<keyword evidence="1" id="KW-0813">Transport</keyword>
<feature type="domain" description="RCK N-terminal" evidence="5">
    <location>
        <begin position="1"/>
        <end position="124"/>
    </location>
</feature>
<protein>
    <recommendedName>
        <fullName evidence="5">RCK N-terminal domain-containing protein</fullName>
    </recommendedName>
</protein>